<evidence type="ECO:0000256" key="2">
    <source>
        <dbReference type="ARBA" id="ARBA00010280"/>
    </source>
</evidence>
<dbReference type="Proteomes" id="UP000095746">
    <property type="component" value="Unassembled WGS sequence"/>
</dbReference>
<dbReference type="GO" id="GO:0005829">
    <property type="term" value="C:cytosol"/>
    <property type="evidence" value="ECO:0007669"/>
    <property type="project" value="TreeGrafter"/>
</dbReference>
<dbReference type="GO" id="GO:0005524">
    <property type="term" value="F:ATP binding"/>
    <property type="evidence" value="ECO:0007669"/>
    <property type="project" value="UniProtKB-KW"/>
</dbReference>
<accession>A0A174GVN6</accession>
<comment type="pathway">
    <text evidence="1">Purine metabolism; IMP biosynthesis via de novo pathway; 5-amino-1-(5-phospho-D-ribosyl)imidazole from N(2)-formyl-N(1)-(5-phospho-D-ribosyl)glycinamide: step 2/2.</text>
</comment>
<dbReference type="EMBL" id="CYZT01000134">
    <property type="protein sequence ID" value="CUO65178.1"/>
    <property type="molecule type" value="Genomic_DNA"/>
</dbReference>
<dbReference type="Pfam" id="PF02769">
    <property type="entry name" value="AIRS_C"/>
    <property type="match status" value="1"/>
</dbReference>
<dbReference type="GO" id="GO:0046084">
    <property type="term" value="P:adenine biosynthetic process"/>
    <property type="evidence" value="ECO:0007669"/>
    <property type="project" value="TreeGrafter"/>
</dbReference>
<evidence type="ECO:0000256" key="5">
    <source>
        <dbReference type="ARBA" id="ARBA00022741"/>
    </source>
</evidence>
<evidence type="ECO:0000313" key="11">
    <source>
        <dbReference type="EMBL" id="CUO65178.1"/>
    </source>
</evidence>
<evidence type="ECO:0000256" key="4">
    <source>
        <dbReference type="ARBA" id="ARBA00022598"/>
    </source>
</evidence>
<keyword evidence="6" id="KW-0067">ATP-binding</keyword>
<evidence type="ECO:0000256" key="8">
    <source>
        <dbReference type="ARBA" id="ARBA00032931"/>
    </source>
</evidence>
<organism evidence="11 12">
    <name type="scientific">Flavonifractor plautii</name>
    <name type="common">Fusobacterium plautii</name>
    <dbReference type="NCBI Taxonomy" id="292800"/>
    <lineage>
        <taxon>Bacteria</taxon>
        <taxon>Bacillati</taxon>
        <taxon>Bacillota</taxon>
        <taxon>Clostridia</taxon>
        <taxon>Eubacteriales</taxon>
        <taxon>Oscillospiraceae</taxon>
        <taxon>Flavonifractor</taxon>
    </lineage>
</organism>
<dbReference type="GO" id="GO:0004637">
    <property type="term" value="F:phosphoribosylamine-glycine ligase activity"/>
    <property type="evidence" value="ECO:0007669"/>
    <property type="project" value="TreeGrafter"/>
</dbReference>
<dbReference type="PANTHER" id="PTHR10520">
    <property type="entry name" value="TRIFUNCTIONAL PURINE BIOSYNTHETIC PROTEIN ADENOSINE-3-RELATED"/>
    <property type="match status" value="1"/>
</dbReference>
<dbReference type="Gene3D" id="3.90.650.10">
    <property type="entry name" value="PurM-like C-terminal domain"/>
    <property type="match status" value="1"/>
</dbReference>
<proteinExistence type="inferred from homology"/>
<sequence>MRKVLLDNPKALDIYVSELGRTIGEELLRPTHIYVKSIQCLRQHGVTVKAISHITGGGLYENVPRMMKEGLTARIRTSSYPVPAIFELIQKSGDIPVRDMYNTFNMGIGLVIAIPKDQVGHALDVLARAGEQSYVIGDVIKGDAGVELV</sequence>
<dbReference type="SUPFAM" id="SSF56042">
    <property type="entry name" value="PurM C-terminal domain-like"/>
    <property type="match status" value="1"/>
</dbReference>
<evidence type="ECO:0000256" key="9">
    <source>
        <dbReference type="ARBA" id="ARBA00049057"/>
    </source>
</evidence>
<dbReference type="InterPro" id="IPR004733">
    <property type="entry name" value="PurM_cligase"/>
</dbReference>
<evidence type="ECO:0000313" key="12">
    <source>
        <dbReference type="Proteomes" id="UP000095746"/>
    </source>
</evidence>
<comment type="catalytic activity">
    <reaction evidence="9">
        <text>2-formamido-N(1)-(5-O-phospho-beta-D-ribosyl)acetamidine + ATP = 5-amino-1-(5-phospho-beta-D-ribosyl)imidazole + ADP + phosphate + H(+)</text>
        <dbReference type="Rhea" id="RHEA:23032"/>
        <dbReference type="ChEBI" id="CHEBI:15378"/>
        <dbReference type="ChEBI" id="CHEBI:30616"/>
        <dbReference type="ChEBI" id="CHEBI:43474"/>
        <dbReference type="ChEBI" id="CHEBI:137981"/>
        <dbReference type="ChEBI" id="CHEBI:147287"/>
        <dbReference type="ChEBI" id="CHEBI:456216"/>
        <dbReference type="EC" id="6.3.3.1"/>
    </reaction>
</comment>
<gene>
    <name evidence="11" type="primary">purM</name>
    <name evidence="11" type="ORF">ERS852411_01913</name>
</gene>
<dbReference type="EC" id="6.3.3.1" evidence="3"/>
<dbReference type="AlphaFoldDB" id="A0A174GVN6"/>
<dbReference type="GO" id="GO:0004641">
    <property type="term" value="F:phosphoribosylformylglycinamidine cyclo-ligase activity"/>
    <property type="evidence" value="ECO:0007669"/>
    <property type="project" value="UniProtKB-EC"/>
</dbReference>
<dbReference type="InterPro" id="IPR010918">
    <property type="entry name" value="PurM-like_C_dom"/>
</dbReference>
<evidence type="ECO:0000256" key="3">
    <source>
        <dbReference type="ARBA" id="ARBA00013047"/>
    </source>
</evidence>
<evidence type="ECO:0000256" key="7">
    <source>
        <dbReference type="ARBA" id="ARBA00031908"/>
    </source>
</evidence>
<keyword evidence="5" id="KW-0547">Nucleotide-binding</keyword>
<evidence type="ECO:0000256" key="1">
    <source>
        <dbReference type="ARBA" id="ARBA00004686"/>
    </source>
</evidence>
<reference evidence="11 12" key="1">
    <citation type="submission" date="2015-09" db="EMBL/GenBank/DDBJ databases">
        <authorList>
            <consortium name="Pathogen Informatics"/>
        </authorList>
    </citation>
    <scope>NUCLEOTIDE SEQUENCE [LARGE SCALE GENOMIC DNA]</scope>
    <source>
        <strain evidence="11 12">2789STDY5608854</strain>
    </source>
</reference>
<keyword evidence="4 11" id="KW-0436">Ligase</keyword>
<dbReference type="UniPathway" id="UPA00074">
    <property type="reaction ID" value="UER00129"/>
</dbReference>
<dbReference type="GO" id="GO:0006189">
    <property type="term" value="P:'de novo' IMP biosynthetic process"/>
    <property type="evidence" value="ECO:0007669"/>
    <property type="project" value="UniProtKB-UniPathway"/>
</dbReference>
<evidence type="ECO:0000259" key="10">
    <source>
        <dbReference type="Pfam" id="PF02769"/>
    </source>
</evidence>
<protein>
    <recommendedName>
        <fullName evidence="3">phosphoribosylformylglycinamidine cyclo-ligase</fullName>
        <ecNumber evidence="3">6.3.3.1</ecNumber>
    </recommendedName>
    <alternativeName>
        <fullName evidence="8">AIR synthase</fullName>
    </alternativeName>
    <alternativeName>
        <fullName evidence="7">Phosphoribosyl-aminoimidazole synthetase</fullName>
    </alternativeName>
</protein>
<dbReference type="InterPro" id="IPR036676">
    <property type="entry name" value="PurM-like_C_sf"/>
</dbReference>
<dbReference type="PANTHER" id="PTHR10520:SF12">
    <property type="entry name" value="TRIFUNCTIONAL PURINE BIOSYNTHETIC PROTEIN ADENOSINE-3"/>
    <property type="match status" value="1"/>
</dbReference>
<comment type="similarity">
    <text evidence="2">Belongs to the AIR synthase family.</text>
</comment>
<evidence type="ECO:0000256" key="6">
    <source>
        <dbReference type="ARBA" id="ARBA00022840"/>
    </source>
</evidence>
<feature type="domain" description="PurM-like C-terminal" evidence="10">
    <location>
        <begin position="20"/>
        <end position="144"/>
    </location>
</feature>
<name>A0A174GVN6_FLAPL</name>